<keyword evidence="7" id="KW-0227">DNA damage</keyword>
<feature type="compositionally biased region" description="Pro residues" evidence="12">
    <location>
        <begin position="68"/>
        <end position="79"/>
    </location>
</feature>
<proteinExistence type="inferred from homology"/>
<gene>
    <name evidence="14" type="ORF">CHU95_16050</name>
</gene>
<comment type="similarity">
    <text evidence="2">Belongs to the uracil-DNA glycosylase (UDG) superfamily. Type 4 (UDGa) family.</text>
</comment>
<dbReference type="PANTHER" id="PTHR33693">
    <property type="entry name" value="TYPE-5 URACIL-DNA GLYCOSYLASE"/>
    <property type="match status" value="1"/>
</dbReference>
<dbReference type="GO" id="GO:0006281">
    <property type="term" value="P:DNA repair"/>
    <property type="evidence" value="ECO:0007669"/>
    <property type="project" value="UniProtKB-KW"/>
</dbReference>
<dbReference type="PANTHER" id="PTHR33693:SF1">
    <property type="entry name" value="TYPE-4 URACIL-DNA GLYCOSYLASE"/>
    <property type="match status" value="1"/>
</dbReference>
<keyword evidence="10" id="KW-0411">Iron-sulfur</keyword>
<dbReference type="Pfam" id="PF03167">
    <property type="entry name" value="UDG"/>
    <property type="match status" value="1"/>
</dbReference>
<dbReference type="InterPro" id="IPR051536">
    <property type="entry name" value="UDG_Type-4/5"/>
</dbReference>
<feature type="region of interest" description="Disordered" evidence="12">
    <location>
        <begin position="28"/>
        <end position="87"/>
    </location>
</feature>
<evidence type="ECO:0000256" key="2">
    <source>
        <dbReference type="ARBA" id="ARBA00006521"/>
    </source>
</evidence>
<dbReference type="Gene3D" id="3.40.470.10">
    <property type="entry name" value="Uracil-DNA glycosylase-like domain"/>
    <property type="match status" value="1"/>
</dbReference>
<evidence type="ECO:0000256" key="5">
    <source>
        <dbReference type="ARBA" id="ARBA00022485"/>
    </source>
</evidence>
<dbReference type="Proteomes" id="UP000216998">
    <property type="component" value="Unassembled WGS sequence"/>
</dbReference>
<keyword evidence="15" id="KW-1185">Reference proteome</keyword>
<dbReference type="CDD" id="cd10030">
    <property type="entry name" value="UDG-F4_TTUDGA_SPO1dp_like"/>
    <property type="match status" value="1"/>
</dbReference>
<feature type="compositionally biased region" description="Pro residues" evidence="12">
    <location>
        <begin position="46"/>
        <end position="61"/>
    </location>
</feature>
<dbReference type="EMBL" id="NOXU01000031">
    <property type="protein sequence ID" value="OYQ32316.1"/>
    <property type="molecule type" value="Genomic_DNA"/>
</dbReference>
<reference evidence="14 15" key="1">
    <citation type="submission" date="2017-07" db="EMBL/GenBank/DDBJ databases">
        <title>Niveispirillum cyanobacteriorum sp. nov., isolated from cyanobacterial aggregates in a eutrophic lake.</title>
        <authorList>
            <person name="Cai H."/>
        </authorList>
    </citation>
    <scope>NUCLEOTIDE SEQUENCE [LARGE SCALE GENOMIC DNA]</scope>
    <source>
        <strain evidence="15">TH1-14</strain>
    </source>
</reference>
<evidence type="ECO:0000256" key="12">
    <source>
        <dbReference type="SAM" id="MobiDB-lite"/>
    </source>
</evidence>
<keyword evidence="6" id="KW-0479">Metal-binding</keyword>
<evidence type="ECO:0000256" key="6">
    <source>
        <dbReference type="ARBA" id="ARBA00022723"/>
    </source>
</evidence>
<dbReference type="RefSeq" id="WP_094457358.1">
    <property type="nucleotide sequence ID" value="NZ_NOXU01000031.1"/>
</dbReference>
<dbReference type="GO" id="GO:0004844">
    <property type="term" value="F:uracil DNA N-glycosylase activity"/>
    <property type="evidence" value="ECO:0007669"/>
    <property type="project" value="UniProtKB-EC"/>
</dbReference>
<protein>
    <recommendedName>
        <fullName evidence="4">Type-4 uracil-DNA glycosylase</fullName>
        <ecNumber evidence="3">3.2.2.27</ecNumber>
    </recommendedName>
</protein>
<dbReference type="EC" id="3.2.2.27" evidence="3"/>
<dbReference type="GO" id="GO:0051539">
    <property type="term" value="F:4 iron, 4 sulfur cluster binding"/>
    <property type="evidence" value="ECO:0007669"/>
    <property type="project" value="UniProtKB-KW"/>
</dbReference>
<comment type="catalytic activity">
    <reaction evidence="1">
        <text>Hydrolyzes single-stranded DNA or mismatched double-stranded DNA and polynucleotides, releasing free uracil.</text>
        <dbReference type="EC" id="3.2.2.27"/>
    </reaction>
</comment>
<keyword evidence="11" id="KW-0234">DNA repair</keyword>
<evidence type="ECO:0000256" key="9">
    <source>
        <dbReference type="ARBA" id="ARBA00023004"/>
    </source>
</evidence>
<dbReference type="GO" id="GO:0046872">
    <property type="term" value="F:metal ion binding"/>
    <property type="evidence" value="ECO:0007669"/>
    <property type="project" value="UniProtKB-KW"/>
</dbReference>
<evidence type="ECO:0000256" key="3">
    <source>
        <dbReference type="ARBA" id="ARBA00012030"/>
    </source>
</evidence>
<evidence type="ECO:0000313" key="14">
    <source>
        <dbReference type="EMBL" id="OYQ32316.1"/>
    </source>
</evidence>
<keyword evidence="9" id="KW-0408">Iron</keyword>
<keyword evidence="8" id="KW-0378">Hydrolase</keyword>
<evidence type="ECO:0000256" key="4">
    <source>
        <dbReference type="ARBA" id="ARBA00019403"/>
    </source>
</evidence>
<evidence type="ECO:0000259" key="13">
    <source>
        <dbReference type="SMART" id="SM00986"/>
    </source>
</evidence>
<keyword evidence="5" id="KW-0004">4Fe-4S</keyword>
<feature type="domain" description="Uracil-DNA glycosylase-like" evidence="13">
    <location>
        <begin position="124"/>
        <end position="282"/>
    </location>
</feature>
<dbReference type="AlphaFoldDB" id="A0A255YSV1"/>
<dbReference type="OrthoDB" id="5290748at2"/>
<evidence type="ECO:0000256" key="1">
    <source>
        <dbReference type="ARBA" id="ARBA00001400"/>
    </source>
</evidence>
<evidence type="ECO:0000256" key="8">
    <source>
        <dbReference type="ARBA" id="ARBA00022801"/>
    </source>
</evidence>
<dbReference type="SMART" id="SM00987">
    <property type="entry name" value="UreE_C"/>
    <property type="match status" value="1"/>
</dbReference>
<name>A0A255YSV1_9PROT</name>
<dbReference type="InterPro" id="IPR036895">
    <property type="entry name" value="Uracil-DNA_glycosylase-like_sf"/>
</dbReference>
<dbReference type="SMART" id="SM00986">
    <property type="entry name" value="UDG"/>
    <property type="match status" value="1"/>
</dbReference>
<dbReference type="SUPFAM" id="SSF52141">
    <property type="entry name" value="Uracil-DNA glycosylase-like"/>
    <property type="match status" value="1"/>
</dbReference>
<feature type="compositionally biased region" description="Low complexity" evidence="12">
    <location>
        <begin position="34"/>
        <end position="45"/>
    </location>
</feature>
<evidence type="ECO:0000256" key="10">
    <source>
        <dbReference type="ARBA" id="ARBA00023014"/>
    </source>
</evidence>
<comment type="caution">
    <text evidence="14">The sequence shown here is derived from an EMBL/GenBank/DDBJ whole genome shotgun (WGS) entry which is preliminary data.</text>
</comment>
<evidence type="ECO:0000256" key="11">
    <source>
        <dbReference type="ARBA" id="ARBA00023204"/>
    </source>
</evidence>
<accession>A0A255YSV1</accession>
<evidence type="ECO:0000313" key="15">
    <source>
        <dbReference type="Proteomes" id="UP000216998"/>
    </source>
</evidence>
<organism evidence="14 15">
    <name type="scientific">Niveispirillum lacus</name>
    <dbReference type="NCBI Taxonomy" id="1981099"/>
    <lineage>
        <taxon>Bacteria</taxon>
        <taxon>Pseudomonadati</taxon>
        <taxon>Pseudomonadota</taxon>
        <taxon>Alphaproteobacteria</taxon>
        <taxon>Rhodospirillales</taxon>
        <taxon>Azospirillaceae</taxon>
        <taxon>Niveispirillum</taxon>
    </lineage>
</organism>
<evidence type="ECO:0000256" key="7">
    <source>
        <dbReference type="ARBA" id="ARBA00022763"/>
    </source>
</evidence>
<sequence length="292" mass="31054">MIGVVESVSALRFLLDCGVDEVIGEEPTDWSALSPRPRAQSAVASPAPPQPGPTPSVPQPAPRQNVPQAPPPARPPDPVPLGAVEAGQSARAASSAVQTLDALKAALAAFDGCALKKTATNLVFGMGSRQARIMLIGEAPGENEDRQGLPFVGPAGQLLDRMLGAIGLDRHADDPAKAVYITNMLPWRPPGNRSPTDSEIAACMPFMVRHIELLSPDFLIFAGGISAKAMLNRTEGITRLRGRWFDYGSAGLTKTVPAMPMLHPAYLLRNPDAKREAWKDLLALKLRLNAEA</sequence>
<dbReference type="NCBIfam" id="TIGR00758">
    <property type="entry name" value="UDG_fam4"/>
    <property type="match status" value="1"/>
</dbReference>
<dbReference type="InterPro" id="IPR005122">
    <property type="entry name" value="Uracil-DNA_glycosylase-like"/>
</dbReference>
<dbReference type="InterPro" id="IPR005273">
    <property type="entry name" value="Ura-DNA_glyco_family4"/>
</dbReference>